<dbReference type="AlphaFoldDB" id="A0A2H0CUE0"/>
<proteinExistence type="predicted"/>
<organism evidence="1 2">
    <name type="scientific">Candidatus Lloydbacteria bacterium CG22_combo_CG10-13_8_21_14_all_47_15</name>
    <dbReference type="NCBI Taxonomy" id="1974635"/>
    <lineage>
        <taxon>Bacteria</taxon>
        <taxon>Candidatus Lloydiibacteriota</taxon>
    </lineage>
</organism>
<protein>
    <submittedName>
        <fullName evidence="1">Uncharacterized protein</fullName>
    </submittedName>
</protein>
<accession>A0A2H0CUE0</accession>
<dbReference type="EMBL" id="PCTL01000033">
    <property type="protein sequence ID" value="PIP73028.1"/>
    <property type="molecule type" value="Genomic_DNA"/>
</dbReference>
<name>A0A2H0CUE0_9BACT</name>
<comment type="caution">
    <text evidence="1">The sequence shown here is derived from an EMBL/GenBank/DDBJ whole genome shotgun (WGS) entry which is preliminary data.</text>
</comment>
<evidence type="ECO:0000313" key="1">
    <source>
        <dbReference type="EMBL" id="PIP73028.1"/>
    </source>
</evidence>
<sequence length="184" mass="21079">METGMGNENSGRRRINFREIGSLRFRFEDDTPVELQNISCAEAGASNRCKTCINNVSLTRTLENMHWKDRILREEKYAGLHPYACSNILFETLDQKAAQPDGNILLILKGIPACFAARKSDGEVPEFIISRLEAIEERYSTVGLVYAIIMLQRFGIRRLLSWKTIENLSCQMEPAVYLRRMEEA</sequence>
<gene>
    <name evidence="1" type="ORF">COW88_03440</name>
</gene>
<reference evidence="1 2" key="1">
    <citation type="submission" date="2017-09" db="EMBL/GenBank/DDBJ databases">
        <title>Depth-based differentiation of microbial function through sediment-hosted aquifers and enrichment of novel symbionts in the deep terrestrial subsurface.</title>
        <authorList>
            <person name="Probst A.J."/>
            <person name="Ladd B."/>
            <person name="Jarett J.K."/>
            <person name="Geller-Mcgrath D.E."/>
            <person name="Sieber C.M."/>
            <person name="Emerson J.B."/>
            <person name="Anantharaman K."/>
            <person name="Thomas B.C."/>
            <person name="Malmstrom R."/>
            <person name="Stieglmeier M."/>
            <person name="Klingl A."/>
            <person name="Woyke T."/>
            <person name="Ryan C.M."/>
            <person name="Banfield J.F."/>
        </authorList>
    </citation>
    <scope>NUCLEOTIDE SEQUENCE [LARGE SCALE GENOMIC DNA]</scope>
    <source>
        <strain evidence="1">CG22_combo_CG10-13_8_21_14_all_47_15</strain>
    </source>
</reference>
<evidence type="ECO:0000313" key="2">
    <source>
        <dbReference type="Proteomes" id="UP000230638"/>
    </source>
</evidence>
<dbReference type="Proteomes" id="UP000230638">
    <property type="component" value="Unassembled WGS sequence"/>
</dbReference>